<reference evidence="3 4" key="1">
    <citation type="submission" date="2024-02" db="EMBL/GenBank/DDBJ databases">
        <title>A draft genome for the cacao thread blight pathogen Marasmius crinis-equi.</title>
        <authorList>
            <person name="Cohen S.P."/>
            <person name="Baruah I.K."/>
            <person name="Amoako-Attah I."/>
            <person name="Bukari Y."/>
            <person name="Meinhardt L.W."/>
            <person name="Bailey B.A."/>
        </authorList>
    </citation>
    <scope>NUCLEOTIDE SEQUENCE [LARGE SCALE GENOMIC DNA]</scope>
    <source>
        <strain evidence="3 4">GH-76</strain>
    </source>
</reference>
<comment type="caution">
    <text evidence="3">The sequence shown here is derived from an EMBL/GenBank/DDBJ whole genome shotgun (WGS) entry which is preliminary data.</text>
</comment>
<keyword evidence="1" id="KW-0677">Repeat</keyword>
<dbReference type="EMBL" id="JBAHYK010000927">
    <property type="protein sequence ID" value="KAL0570477.1"/>
    <property type="molecule type" value="Genomic_DNA"/>
</dbReference>
<name>A0ABR3F5L3_9AGAR</name>
<keyword evidence="4" id="KW-1185">Reference proteome</keyword>
<evidence type="ECO:0000256" key="1">
    <source>
        <dbReference type="ARBA" id="ARBA00022737"/>
    </source>
</evidence>
<evidence type="ECO:0000313" key="3">
    <source>
        <dbReference type="EMBL" id="KAL0570477.1"/>
    </source>
</evidence>
<sequence>MFRNEGIMILAKIALFGPSSLQPNPRATKGTLGKLIGATEATATIMATFGTYKGDKSKIPYEANFYALKRLLITTWANPHIQKTAGLWNQFIFGPKIPAAVAAAPEVTPVEEDGPEDEIAKLLNQISDTPSDDDEHERLSVKLEVMFLDAISGIEASHKDQPQILRGGCLEGTRENVLRLIHDWRIAQAQDNPICWLSGTAGVGKSAIAISVAESYEDDGLISSFFLYKSDPKRNTPSALILTIARDLGRAIPSLRDVIKKRVYYDPALLVSELEVQFRELVLNPVLGISDDDGSSDDDGRSGGRPADILLGKRKSTKKTWWRTPNDDSPEHLKLIVIDGLDECGDDKLQSRILSAIGSSYQESPHFPVRFLICSRPEEWILQAFNTPPLRGITKRISLDDPLMHGEDIKNYYLREFEKIPQNTHRGHWPSEEEFELLVQKTCESSHFAYASTAVRFIKEPLSDPVTQLRRILTYNPVRASRSPFHEIDCLFHIIISAHPNLDELLSILAARFLIPPHAPLSPEFVGLLLGLTAQEIVSSLRTMHPLLDVRDEKSDVVVLHSSFMEYMFDQTRSGSFFIEKATRHGILAKRWVKLFILKIENNPGILEGTGRPLYRADDHKTESLIRHLVDGCIPFCAASKKLNPSLSLDIDGLRRAILPSRPNQDYPPSKRRLGLVASLALLSFREKLPSLPSWQE</sequence>
<proteinExistence type="predicted"/>
<dbReference type="PANTHER" id="PTHR10039:SF14">
    <property type="entry name" value="NACHT DOMAIN-CONTAINING PROTEIN"/>
    <property type="match status" value="1"/>
</dbReference>
<protein>
    <recommendedName>
        <fullName evidence="2">Nephrocystin 3-like N-terminal domain-containing protein</fullName>
    </recommendedName>
</protein>
<dbReference type="Gene3D" id="3.40.50.300">
    <property type="entry name" value="P-loop containing nucleotide triphosphate hydrolases"/>
    <property type="match status" value="1"/>
</dbReference>
<feature type="domain" description="Nephrocystin 3-like N-terminal" evidence="2">
    <location>
        <begin position="181"/>
        <end position="283"/>
    </location>
</feature>
<dbReference type="Pfam" id="PF24883">
    <property type="entry name" value="NPHP3_N"/>
    <property type="match status" value="1"/>
</dbReference>
<evidence type="ECO:0000259" key="2">
    <source>
        <dbReference type="Pfam" id="PF24883"/>
    </source>
</evidence>
<dbReference type="PANTHER" id="PTHR10039">
    <property type="entry name" value="AMELOGENIN"/>
    <property type="match status" value="1"/>
</dbReference>
<gene>
    <name evidence="3" type="ORF">V5O48_011482</name>
</gene>
<dbReference type="SUPFAM" id="SSF52540">
    <property type="entry name" value="P-loop containing nucleoside triphosphate hydrolases"/>
    <property type="match status" value="1"/>
</dbReference>
<evidence type="ECO:0000313" key="4">
    <source>
        <dbReference type="Proteomes" id="UP001465976"/>
    </source>
</evidence>
<organism evidence="3 4">
    <name type="scientific">Marasmius crinis-equi</name>
    <dbReference type="NCBI Taxonomy" id="585013"/>
    <lineage>
        <taxon>Eukaryota</taxon>
        <taxon>Fungi</taxon>
        <taxon>Dikarya</taxon>
        <taxon>Basidiomycota</taxon>
        <taxon>Agaricomycotina</taxon>
        <taxon>Agaricomycetes</taxon>
        <taxon>Agaricomycetidae</taxon>
        <taxon>Agaricales</taxon>
        <taxon>Marasmiineae</taxon>
        <taxon>Marasmiaceae</taxon>
        <taxon>Marasmius</taxon>
    </lineage>
</organism>
<dbReference type="Proteomes" id="UP001465976">
    <property type="component" value="Unassembled WGS sequence"/>
</dbReference>
<dbReference type="InterPro" id="IPR027417">
    <property type="entry name" value="P-loop_NTPase"/>
</dbReference>
<dbReference type="InterPro" id="IPR056884">
    <property type="entry name" value="NPHP3-like_N"/>
</dbReference>
<accession>A0ABR3F5L3</accession>